<name>A0A1V0UCD5_STRVN</name>
<dbReference type="AlphaFoldDB" id="A0A1V0UCD5"/>
<dbReference type="STRING" id="1935.B1H20_16995"/>
<protein>
    <submittedName>
        <fullName evidence="1">Uncharacterized protein</fullName>
    </submittedName>
</protein>
<evidence type="ECO:0000313" key="1">
    <source>
        <dbReference type="EMBL" id="ARF62895.1"/>
    </source>
</evidence>
<sequence>MPLSGTMLAVAAFAEQVTAIDLGTSRAPQALSRSMSLASGTGAGKADRVFSDRRTLAASGTEDLDLAGVLVDAFGATITFARVKGLIIAAAAGNTNNVVIGAAASNPWATLLGATGTLIVRPGAFVAVGTGVADATGYAVTASTGDVVKIANSGAGSAVTYDIHIIGASA</sequence>
<dbReference type="InterPro" id="IPR036852">
    <property type="entry name" value="Peptidase_S8/S53_dom_sf"/>
</dbReference>
<dbReference type="GO" id="GO:0004252">
    <property type="term" value="F:serine-type endopeptidase activity"/>
    <property type="evidence" value="ECO:0007669"/>
    <property type="project" value="InterPro"/>
</dbReference>
<dbReference type="GO" id="GO:0006508">
    <property type="term" value="P:proteolysis"/>
    <property type="evidence" value="ECO:0007669"/>
    <property type="project" value="InterPro"/>
</dbReference>
<evidence type="ECO:0000313" key="2">
    <source>
        <dbReference type="Proteomes" id="UP000192445"/>
    </source>
</evidence>
<reference evidence="1 2" key="1">
    <citation type="submission" date="2017-03" db="EMBL/GenBank/DDBJ databases">
        <title>Complete Genome Sequence of a natural compounds producer, Streptomyces violaceus S21.</title>
        <authorList>
            <person name="Zhong C."/>
            <person name="Zhao Z."/>
            <person name="Fu J."/>
            <person name="Zong G."/>
            <person name="Qin R."/>
            <person name="Cao G."/>
        </authorList>
    </citation>
    <scope>NUCLEOTIDE SEQUENCE [LARGE SCALE GENOMIC DNA]</scope>
    <source>
        <strain evidence="1 2">S21</strain>
    </source>
</reference>
<proteinExistence type="predicted"/>
<dbReference type="SUPFAM" id="SSF52743">
    <property type="entry name" value="Subtilisin-like"/>
    <property type="match status" value="1"/>
</dbReference>
<accession>A0A1V0UCD5</accession>
<dbReference type="EMBL" id="CP020570">
    <property type="protein sequence ID" value="ARF62895.1"/>
    <property type="molecule type" value="Genomic_DNA"/>
</dbReference>
<organism evidence="1 2">
    <name type="scientific">Streptomyces violaceoruber</name>
    <dbReference type="NCBI Taxonomy" id="1935"/>
    <lineage>
        <taxon>Bacteria</taxon>
        <taxon>Bacillati</taxon>
        <taxon>Actinomycetota</taxon>
        <taxon>Actinomycetes</taxon>
        <taxon>Kitasatosporales</taxon>
        <taxon>Streptomycetaceae</taxon>
        <taxon>Streptomyces</taxon>
        <taxon>Streptomyces violaceoruber group</taxon>
    </lineage>
</organism>
<dbReference type="Proteomes" id="UP000192445">
    <property type="component" value="Chromosome"/>
</dbReference>
<gene>
    <name evidence="1" type="ORF">B1H20_16995</name>
</gene>
<dbReference type="KEGG" id="svu:B1H20_16995"/>